<protein>
    <recommendedName>
        <fullName evidence="3">SalK</fullName>
    </recommendedName>
</protein>
<dbReference type="EMBL" id="JBJDQH010000002">
    <property type="protein sequence ID" value="MFK4264526.1"/>
    <property type="molecule type" value="Genomic_DNA"/>
</dbReference>
<evidence type="ECO:0000313" key="1">
    <source>
        <dbReference type="EMBL" id="MFK4264526.1"/>
    </source>
</evidence>
<evidence type="ECO:0008006" key="3">
    <source>
        <dbReference type="Google" id="ProtNLM"/>
    </source>
</evidence>
<gene>
    <name evidence="1" type="ORF">ACI2L5_06240</name>
</gene>
<reference evidence="1 2" key="1">
    <citation type="submission" date="2024-11" db="EMBL/GenBank/DDBJ databases">
        <title>The Natural Products Discovery Center: Release of the First 8490 Sequenced Strains for Exploring Actinobacteria Biosynthetic Diversity.</title>
        <authorList>
            <person name="Kalkreuter E."/>
            <person name="Kautsar S.A."/>
            <person name="Yang D."/>
            <person name="Bader C.D."/>
            <person name="Teijaro C.N."/>
            <person name="Fluegel L."/>
            <person name="Davis C.M."/>
            <person name="Simpson J.R."/>
            <person name="Lauterbach L."/>
            <person name="Steele A.D."/>
            <person name="Gui C."/>
            <person name="Meng S."/>
            <person name="Li G."/>
            <person name="Viehrig K."/>
            <person name="Ye F."/>
            <person name="Su P."/>
            <person name="Kiefer A.F."/>
            <person name="Nichols A."/>
            <person name="Cepeda A.J."/>
            <person name="Yan W."/>
            <person name="Fan B."/>
            <person name="Jiang Y."/>
            <person name="Adhikari A."/>
            <person name="Zheng C.-J."/>
            <person name="Schuster L."/>
            <person name="Cowan T.M."/>
            <person name="Smanski M.J."/>
            <person name="Chevrette M.G."/>
            <person name="De Carvalho L.P.S."/>
            <person name="Shen B."/>
        </authorList>
    </citation>
    <scope>NUCLEOTIDE SEQUENCE [LARGE SCALE GENOMIC DNA]</scope>
    <source>
        <strain evidence="1 2">NPDC020863</strain>
    </source>
</reference>
<dbReference type="Proteomes" id="UP001620295">
    <property type="component" value="Unassembled WGS sequence"/>
</dbReference>
<dbReference type="Pfam" id="PF21863">
    <property type="entry name" value="HTH_67"/>
    <property type="match status" value="1"/>
</dbReference>
<accession>A0ABW8LF29</accession>
<dbReference type="RefSeq" id="WP_358632606.1">
    <property type="nucleotide sequence ID" value="NZ_JBFACG010000007.1"/>
</dbReference>
<name>A0ABW8LF29_9ACTN</name>
<evidence type="ECO:0000313" key="2">
    <source>
        <dbReference type="Proteomes" id="UP001620295"/>
    </source>
</evidence>
<dbReference type="NCBIfam" id="NF047719">
    <property type="entry name" value="SCO6745_fam_HTH"/>
    <property type="match status" value="1"/>
</dbReference>
<comment type="caution">
    <text evidence="1">The sequence shown here is derived from an EMBL/GenBank/DDBJ whole genome shotgun (WGS) entry which is preliminary data.</text>
</comment>
<organism evidence="1 2">
    <name type="scientific">Streptomyces milbemycinicus</name>
    <dbReference type="NCBI Taxonomy" id="476552"/>
    <lineage>
        <taxon>Bacteria</taxon>
        <taxon>Bacillati</taxon>
        <taxon>Actinomycetota</taxon>
        <taxon>Actinomycetes</taxon>
        <taxon>Kitasatosporales</taxon>
        <taxon>Streptomycetaceae</taxon>
        <taxon>Streptomyces</taxon>
    </lineage>
</organism>
<proteinExistence type="predicted"/>
<keyword evidence="2" id="KW-1185">Reference proteome</keyword>
<dbReference type="InterPro" id="IPR054058">
    <property type="entry name" value="HTH_67"/>
</dbReference>
<sequence>MPHPDPEGSTTVESSPAATARTMWALFEPIHAVTYFAPEALAAYEDAGLRGFWRGYFAGRAAPLGPVGPEPVVAAFFSFAPPMVARALPAIWTRVTPERALELRRAGAAASLARLLAGHEHEVERAAEALAPRAADLDGAGRVLAAANGSLDFPDDPLERLWHAATVLREHRGDGHVAALVAAGLDGCETLTLRAAVDLPRAELQPKRGWTDQQWQAAEHRLLDRGLLAPDGSATDAGRETLRTVEAATDRAAERPWQTLGPDGTADLVGLLTPLAVACGSALRFPNPIGVPEPTG</sequence>